<keyword evidence="2" id="KW-1185">Reference proteome</keyword>
<dbReference type="InterPro" id="IPR011009">
    <property type="entry name" value="Kinase-like_dom_sf"/>
</dbReference>
<organism evidence="1 2">
    <name type="scientific">Ornithinibacillus caprae</name>
    <dbReference type="NCBI Taxonomy" id="2678566"/>
    <lineage>
        <taxon>Bacteria</taxon>
        <taxon>Bacillati</taxon>
        <taxon>Bacillota</taxon>
        <taxon>Bacilli</taxon>
        <taxon>Bacillales</taxon>
        <taxon>Bacillaceae</taxon>
        <taxon>Ornithinibacillus</taxon>
    </lineage>
</organism>
<dbReference type="Proteomes" id="UP000469125">
    <property type="component" value="Unassembled WGS sequence"/>
</dbReference>
<evidence type="ECO:0000313" key="1">
    <source>
        <dbReference type="EMBL" id="MUK90622.1"/>
    </source>
</evidence>
<proteinExistence type="predicted"/>
<dbReference type="AlphaFoldDB" id="A0A6N8FLW6"/>
<evidence type="ECO:0008006" key="3">
    <source>
        <dbReference type="Google" id="ProtNLM"/>
    </source>
</evidence>
<evidence type="ECO:0000313" key="2">
    <source>
        <dbReference type="Proteomes" id="UP000469125"/>
    </source>
</evidence>
<dbReference type="RefSeq" id="WP_155671590.1">
    <property type="nucleotide sequence ID" value="NZ_WOCA01000025.1"/>
</dbReference>
<dbReference type="SUPFAM" id="SSF56112">
    <property type="entry name" value="Protein kinase-like (PK-like)"/>
    <property type="match status" value="1"/>
</dbReference>
<sequence>MDIMLDQALKKLRNENILPGQVTKIGEGAWHRVYKLEDLRDEEFVLRIKKKEAYGEVQDFDSDELCSEYESTRSYYQHANESCSNVCPSFFQYFIEEDLVFTLETFMGIGQDLSLLTNKDAISYGKRLGYFFKKIHNKSPVIKGFGNLYWNGETLQGNNHQSINELWEEDNDHYIKILYVLNHSKLDFNKENVTENVNDLIKCRRKQIQEVSLVNQDITPENIILNTGKISIIDPFPKLDFGLKYAAYFVFCYKFLLPSFSNAPRYINNAYSEKSGILNDIAEGYIKGYFHDMSLDEYTNQVKRLMDEYTLWMLQEAYEHYEVLHEEKLTNKIIQQMGPREVIDERLNLIIRELETLCSRRY</sequence>
<accession>A0A6N8FLW6</accession>
<protein>
    <recommendedName>
        <fullName evidence="3">Aminoglycoside phosphotransferase domain-containing protein</fullName>
    </recommendedName>
</protein>
<comment type="caution">
    <text evidence="1">The sequence shown here is derived from an EMBL/GenBank/DDBJ whole genome shotgun (WGS) entry which is preliminary data.</text>
</comment>
<reference evidence="1 2" key="1">
    <citation type="submission" date="2019-11" db="EMBL/GenBank/DDBJ databases">
        <authorList>
            <person name="Li X."/>
        </authorList>
    </citation>
    <scope>NUCLEOTIDE SEQUENCE [LARGE SCALE GENOMIC DNA]</scope>
    <source>
        <strain evidence="1 2">L9</strain>
    </source>
</reference>
<gene>
    <name evidence="1" type="ORF">GMD78_19885</name>
</gene>
<dbReference type="EMBL" id="WOCA01000025">
    <property type="protein sequence ID" value="MUK90622.1"/>
    <property type="molecule type" value="Genomic_DNA"/>
</dbReference>
<name>A0A6N8FLW6_9BACI</name>